<sequence length="665" mass="74379">MSAIYDNWERLVSAVLRKQQLWELFHADSTSPSILSEASDFHLTSPLNDPALDFLSPESFSRSGKATGTGRLALVSDFSSGFDVEDVFLASAVLLGRGTFGSTYTVALENGVKIVLKRLKSMNISEQEFKSQMEIVGNVRHENVAALRAYYSSEDDWDRLMLYDYYSDGSVHALLHGHGQNQSPVDWETRWRIALGAARDLGLATMAETKFMLTARYYAPEVKKTRDVSQASDVYSFGILLLELLTRKCPAYVPGGPKPVDLVKLVTSVKSKERAVTVFDAELLMHPTIREQAVIMLQIGLTCVAKSIKKRPEMSGVVRMLEDINTRGSIMNQHGSLKRNLEFFESANPRFELEDLLGDPAELLGNGTFGSSYKARLENGNTVVVKMLKDVIVTSEDFQQHMKVIGSMRHENVAELRAYYFSTDEKLLVYDYYSEQSLCDLLHGKTGTDRTFLDWESRLKIAVGAATGLAHIHRQDGKKLVHGNVKSSNIFLDEQRYGIVSDAGLVKLMNPISRSVMLSLGYHAPEVTDTRQASQASDVYSFGVMLLELVSARRTTTDGGNGSTLIKWIENVVLNEWTTDAIDKELLYKHPDAEEEMIQMLQIGMDCVVSVPESRPRMHQVVRMLEEISGIEPSGESRLDDRREQPSVASRLEGLLEELLPRLTP</sequence>
<dbReference type="SUPFAM" id="SSF56112">
    <property type="entry name" value="Protein kinase-like (PK-like)"/>
    <property type="match status" value="2"/>
</dbReference>
<comment type="caution">
    <text evidence="5">The sequence shown here is derived from an EMBL/GenBank/DDBJ whole genome shotgun (WGS) entry which is preliminary data.</text>
</comment>
<dbReference type="EMBL" id="JACGWN010000015">
    <property type="protein sequence ID" value="KAL0400921.1"/>
    <property type="molecule type" value="Genomic_DNA"/>
</dbReference>
<feature type="domain" description="Protein kinase" evidence="4">
    <location>
        <begin position="358"/>
        <end position="628"/>
    </location>
</feature>
<dbReference type="InterPro" id="IPR017441">
    <property type="entry name" value="Protein_kinase_ATP_BS"/>
</dbReference>
<evidence type="ECO:0000259" key="4">
    <source>
        <dbReference type="PROSITE" id="PS50011"/>
    </source>
</evidence>
<keyword evidence="2 3" id="KW-0067">ATP-binding</keyword>
<evidence type="ECO:0000256" key="3">
    <source>
        <dbReference type="PROSITE-ProRule" id="PRU10141"/>
    </source>
</evidence>
<dbReference type="AlphaFoldDB" id="A0AAW2TBC4"/>
<dbReference type="PANTHER" id="PTHR48010:SF1">
    <property type="entry name" value="PROTEIN KINASE DOMAIN-CONTAINING PROTEIN"/>
    <property type="match status" value="1"/>
</dbReference>
<feature type="domain" description="Protein kinase" evidence="4">
    <location>
        <begin position="1"/>
        <end position="314"/>
    </location>
</feature>
<dbReference type="Gene3D" id="1.10.510.10">
    <property type="entry name" value="Transferase(Phosphotransferase) domain 1"/>
    <property type="match status" value="3"/>
</dbReference>
<organism evidence="5">
    <name type="scientific">Sesamum latifolium</name>
    <dbReference type="NCBI Taxonomy" id="2727402"/>
    <lineage>
        <taxon>Eukaryota</taxon>
        <taxon>Viridiplantae</taxon>
        <taxon>Streptophyta</taxon>
        <taxon>Embryophyta</taxon>
        <taxon>Tracheophyta</taxon>
        <taxon>Spermatophyta</taxon>
        <taxon>Magnoliopsida</taxon>
        <taxon>eudicotyledons</taxon>
        <taxon>Gunneridae</taxon>
        <taxon>Pentapetalae</taxon>
        <taxon>asterids</taxon>
        <taxon>lamiids</taxon>
        <taxon>Lamiales</taxon>
        <taxon>Pedaliaceae</taxon>
        <taxon>Sesamum</taxon>
    </lineage>
</organism>
<dbReference type="FunFam" id="1.10.510.10:FF:000095">
    <property type="entry name" value="protein STRUBBELIG-RECEPTOR FAMILY 8"/>
    <property type="match status" value="1"/>
</dbReference>
<dbReference type="Pfam" id="PF07714">
    <property type="entry name" value="PK_Tyr_Ser-Thr"/>
    <property type="match status" value="3"/>
</dbReference>
<dbReference type="InterPro" id="IPR001245">
    <property type="entry name" value="Ser-Thr/Tyr_kinase_cat_dom"/>
</dbReference>
<keyword evidence="1 3" id="KW-0547">Nucleotide-binding</keyword>
<dbReference type="FunFam" id="3.30.200.20:FF:000307">
    <property type="entry name" value="pollen receptor-like kinase 1"/>
    <property type="match status" value="1"/>
</dbReference>
<dbReference type="PROSITE" id="PS00107">
    <property type="entry name" value="PROTEIN_KINASE_ATP"/>
    <property type="match status" value="1"/>
</dbReference>
<evidence type="ECO:0000256" key="1">
    <source>
        <dbReference type="ARBA" id="ARBA00022741"/>
    </source>
</evidence>
<dbReference type="InterPro" id="IPR000719">
    <property type="entry name" value="Prot_kinase_dom"/>
</dbReference>
<dbReference type="InterPro" id="IPR050994">
    <property type="entry name" value="At_inactive_RLKs"/>
</dbReference>
<proteinExistence type="predicted"/>
<reference evidence="5" key="1">
    <citation type="submission" date="2020-06" db="EMBL/GenBank/DDBJ databases">
        <authorList>
            <person name="Li T."/>
            <person name="Hu X."/>
            <person name="Zhang T."/>
            <person name="Song X."/>
            <person name="Zhang H."/>
            <person name="Dai N."/>
            <person name="Sheng W."/>
            <person name="Hou X."/>
            <person name="Wei L."/>
        </authorList>
    </citation>
    <scope>NUCLEOTIDE SEQUENCE</scope>
    <source>
        <strain evidence="5">KEN1</strain>
        <tissue evidence="5">Leaf</tissue>
    </source>
</reference>
<name>A0AAW2TBC4_9LAMI</name>
<protein>
    <submittedName>
        <fullName evidence="5">Inactive receptor kinase</fullName>
    </submittedName>
</protein>
<gene>
    <name evidence="5" type="ORF">Slati_4122000</name>
</gene>
<feature type="binding site" evidence="3">
    <location>
        <position position="117"/>
    </location>
    <ligand>
        <name>ATP</name>
        <dbReference type="ChEBI" id="CHEBI:30616"/>
    </ligand>
</feature>
<evidence type="ECO:0000256" key="2">
    <source>
        <dbReference type="ARBA" id="ARBA00022840"/>
    </source>
</evidence>
<keyword evidence="5" id="KW-0808">Transferase</keyword>
<dbReference type="GO" id="GO:0005524">
    <property type="term" value="F:ATP binding"/>
    <property type="evidence" value="ECO:0007669"/>
    <property type="project" value="UniProtKB-UniRule"/>
</dbReference>
<accession>A0AAW2TBC4</accession>
<reference evidence="5" key="2">
    <citation type="journal article" date="2024" name="Plant">
        <title>Genomic evolution and insights into agronomic trait innovations of Sesamum species.</title>
        <authorList>
            <person name="Miao H."/>
            <person name="Wang L."/>
            <person name="Qu L."/>
            <person name="Liu H."/>
            <person name="Sun Y."/>
            <person name="Le M."/>
            <person name="Wang Q."/>
            <person name="Wei S."/>
            <person name="Zheng Y."/>
            <person name="Lin W."/>
            <person name="Duan Y."/>
            <person name="Cao H."/>
            <person name="Xiong S."/>
            <person name="Wang X."/>
            <person name="Wei L."/>
            <person name="Li C."/>
            <person name="Ma Q."/>
            <person name="Ju M."/>
            <person name="Zhao R."/>
            <person name="Li G."/>
            <person name="Mu C."/>
            <person name="Tian Q."/>
            <person name="Mei H."/>
            <person name="Zhang T."/>
            <person name="Gao T."/>
            <person name="Zhang H."/>
        </authorList>
    </citation>
    <scope>NUCLEOTIDE SEQUENCE</scope>
    <source>
        <strain evidence="5">KEN1</strain>
    </source>
</reference>
<dbReference type="InterPro" id="IPR011009">
    <property type="entry name" value="Kinase-like_dom_sf"/>
</dbReference>
<dbReference type="Gene3D" id="3.30.200.20">
    <property type="entry name" value="Phosphorylase Kinase, domain 1"/>
    <property type="match status" value="1"/>
</dbReference>
<evidence type="ECO:0000313" key="5">
    <source>
        <dbReference type="EMBL" id="KAL0400921.1"/>
    </source>
</evidence>
<keyword evidence="5" id="KW-0418">Kinase</keyword>
<dbReference type="GO" id="GO:0004672">
    <property type="term" value="F:protein kinase activity"/>
    <property type="evidence" value="ECO:0007669"/>
    <property type="project" value="InterPro"/>
</dbReference>
<keyword evidence="5" id="KW-0675">Receptor</keyword>
<dbReference type="PANTHER" id="PTHR48010">
    <property type="entry name" value="OS05G0588300 PROTEIN"/>
    <property type="match status" value="1"/>
</dbReference>
<dbReference type="PROSITE" id="PS50011">
    <property type="entry name" value="PROTEIN_KINASE_DOM"/>
    <property type="match status" value="2"/>
</dbReference>